<dbReference type="GO" id="GO:0043856">
    <property type="term" value="F:anti-sigma factor antagonist activity"/>
    <property type="evidence" value="ECO:0007669"/>
    <property type="project" value="InterPro"/>
</dbReference>
<comment type="similarity">
    <text evidence="1 2">Belongs to the anti-sigma-factor antagonist family.</text>
</comment>
<sequence length="117" mass="13506">MELQTRIIEDTLLVKIVGELDHHSSEDIRNQIDKLLSSNSIINIIFDLSHMNFMDSSGVGMFMGRYKKIKMKNGIPVMINIQDSNRRLLKMSGLFNIYQEYKDLDDAILAIRRGSDE</sequence>
<evidence type="ECO:0000313" key="5">
    <source>
        <dbReference type="Proteomes" id="UP000440004"/>
    </source>
</evidence>
<proteinExistence type="inferred from homology"/>
<keyword evidence="5" id="KW-1185">Reference proteome</keyword>
<gene>
    <name evidence="4" type="ORF">GC105_11070</name>
</gene>
<dbReference type="Gene3D" id="3.30.750.24">
    <property type="entry name" value="STAS domain"/>
    <property type="match status" value="1"/>
</dbReference>
<dbReference type="InterPro" id="IPR036513">
    <property type="entry name" value="STAS_dom_sf"/>
</dbReference>
<dbReference type="Pfam" id="PF01740">
    <property type="entry name" value="STAS"/>
    <property type="match status" value="1"/>
</dbReference>
<evidence type="ECO:0000256" key="1">
    <source>
        <dbReference type="ARBA" id="ARBA00009013"/>
    </source>
</evidence>
<dbReference type="InterPro" id="IPR003658">
    <property type="entry name" value="Anti-sigma_ant"/>
</dbReference>
<accession>A0A6A7KA27</accession>
<evidence type="ECO:0000313" key="4">
    <source>
        <dbReference type="EMBL" id="MPW26330.1"/>
    </source>
</evidence>
<comment type="caution">
    <text evidence="4">The sequence shown here is derived from an EMBL/GenBank/DDBJ whole genome shotgun (WGS) entry which is preliminary data.</text>
</comment>
<dbReference type="Proteomes" id="UP000440004">
    <property type="component" value="Unassembled WGS sequence"/>
</dbReference>
<evidence type="ECO:0000256" key="2">
    <source>
        <dbReference type="RuleBase" id="RU003749"/>
    </source>
</evidence>
<dbReference type="RefSeq" id="WP_152804732.1">
    <property type="nucleotide sequence ID" value="NZ_WHNX01000016.1"/>
</dbReference>
<evidence type="ECO:0000259" key="3">
    <source>
        <dbReference type="PROSITE" id="PS50801"/>
    </source>
</evidence>
<reference evidence="4 5" key="1">
    <citation type="submission" date="2019-10" db="EMBL/GenBank/DDBJ databases">
        <title>Alkalibaculum tamaniensis sp.nov., a new alkaliphilic acetogen, isolated on methoxylated aromatics from a mud volcano.</title>
        <authorList>
            <person name="Khomyakova M.A."/>
            <person name="Merkel A.Y."/>
            <person name="Bonch-Osmolovskaya E.A."/>
            <person name="Slobodkin A.I."/>
        </authorList>
    </citation>
    <scope>NUCLEOTIDE SEQUENCE [LARGE SCALE GENOMIC DNA]</scope>
    <source>
        <strain evidence="4 5">M08DMB</strain>
    </source>
</reference>
<feature type="domain" description="STAS" evidence="3">
    <location>
        <begin position="1"/>
        <end position="111"/>
    </location>
</feature>
<dbReference type="AlphaFoldDB" id="A0A6A7KA27"/>
<dbReference type="PANTHER" id="PTHR33495:SF2">
    <property type="entry name" value="ANTI-SIGMA FACTOR ANTAGONIST TM_1081-RELATED"/>
    <property type="match status" value="1"/>
</dbReference>
<protein>
    <recommendedName>
        <fullName evidence="2">Anti-sigma factor antagonist</fullName>
    </recommendedName>
</protein>
<dbReference type="EMBL" id="WHNX01000016">
    <property type="protein sequence ID" value="MPW26330.1"/>
    <property type="molecule type" value="Genomic_DNA"/>
</dbReference>
<dbReference type="NCBIfam" id="TIGR00377">
    <property type="entry name" value="ant_ant_sig"/>
    <property type="match status" value="1"/>
</dbReference>
<dbReference type="PROSITE" id="PS50801">
    <property type="entry name" value="STAS"/>
    <property type="match status" value="1"/>
</dbReference>
<dbReference type="CDD" id="cd07043">
    <property type="entry name" value="STAS_anti-anti-sigma_factors"/>
    <property type="match status" value="1"/>
</dbReference>
<dbReference type="PANTHER" id="PTHR33495">
    <property type="entry name" value="ANTI-SIGMA FACTOR ANTAGONIST TM_1081-RELATED-RELATED"/>
    <property type="match status" value="1"/>
</dbReference>
<name>A0A6A7KA27_9FIRM</name>
<dbReference type="SUPFAM" id="SSF52091">
    <property type="entry name" value="SpoIIaa-like"/>
    <property type="match status" value="1"/>
</dbReference>
<dbReference type="InterPro" id="IPR002645">
    <property type="entry name" value="STAS_dom"/>
</dbReference>
<organism evidence="4 5">
    <name type="scientific">Alkalibaculum sporogenes</name>
    <dbReference type="NCBI Taxonomy" id="2655001"/>
    <lineage>
        <taxon>Bacteria</taxon>
        <taxon>Bacillati</taxon>
        <taxon>Bacillota</taxon>
        <taxon>Clostridia</taxon>
        <taxon>Eubacteriales</taxon>
        <taxon>Eubacteriaceae</taxon>
        <taxon>Alkalibaculum</taxon>
    </lineage>
</organism>